<dbReference type="Proteomes" id="UP000160099">
    <property type="component" value="Segment"/>
</dbReference>
<evidence type="ECO:0000313" key="2">
    <source>
        <dbReference type="EMBL" id="ABC55092.1"/>
    </source>
</evidence>
<feature type="region of interest" description="Disordered" evidence="1">
    <location>
        <begin position="225"/>
        <end position="248"/>
    </location>
</feature>
<dbReference type="Proteomes" id="UP000169752">
    <property type="component" value="Segment"/>
</dbReference>
<protein>
    <submittedName>
        <fullName evidence="4">ORF151R</fullName>
    </submittedName>
    <submittedName>
        <fullName evidence="3">Protein ORF151</fullName>
    </submittedName>
</protein>
<name>A3QMW6_CYHV3</name>
<evidence type="ECO:0000313" key="7">
    <source>
        <dbReference type="Proteomes" id="UP000106924"/>
    </source>
</evidence>
<evidence type="ECO:0000313" key="3">
    <source>
        <dbReference type="EMBL" id="ABG42978.1"/>
    </source>
</evidence>
<reference evidence="8 9" key="3">
    <citation type="journal article" date="2008" name="J. Virol.">
        <title>Cloning of the koi herpesvirus genome as an infectious bacterial artificial chromosome demonstrates that disruption of the thymidine kinase locus induces partial attenuation in Cyprinus carpio koi.</title>
        <authorList>
            <person name="Costes B."/>
            <person name="Fournier G."/>
            <person name="Michel B."/>
            <person name="Delforge C."/>
            <person name="Raj V.S."/>
            <person name="Dewals B."/>
            <person name="Gillet L."/>
            <person name="Drion P."/>
            <person name="Body A."/>
            <person name="Schynts F."/>
            <person name="Lieffrig F."/>
            <person name="Vanderplasschen A."/>
        </authorList>
    </citation>
    <scope>NUCLEOTIDE SEQUENCE [LARGE SCALE GENOMIC DNA]</scope>
    <source>
        <strain evidence="5">FL</strain>
    </source>
</reference>
<dbReference type="RefSeq" id="YP_001096186.1">
    <property type="nucleotide sequence ID" value="NC_009127.1"/>
</dbReference>
<gene>
    <name evidence="4" type="ORF">CyHV3-GZ_ORF151R</name>
    <name evidence="3" type="ORF">CyHV3_ORF151</name>
    <name evidence="6" type="ORF">KHVJ161</name>
</gene>
<reference evidence="7 10" key="1">
    <citation type="journal article" date="2007" name="J. Virol.">
        <title>Genome sequences of three koi herpesvirus isolates representing the expanding distribution of an emerging disease threatening koi and common carp worldwide.</title>
        <authorList>
            <person name="Aoki T."/>
            <person name="Hirono I."/>
            <person name="Kurokawa K."/>
            <person name="Fukuda H."/>
            <person name="Nahary R."/>
            <person name="Eldar A."/>
            <person name="Davison A.J."/>
            <person name="Waltzek T.B."/>
            <person name="Bercovier H."/>
            <person name="Hedrick R.P."/>
        </authorList>
    </citation>
    <scope>NUCLEOTIDE SEQUENCE [LARGE SCALE GENOMIC DNA]</scope>
    <source>
        <strain evidence="2">KHV-I</strain>
        <strain evidence="3 10">KHV-U</strain>
        <strain evidence="6">TUMST1</strain>
    </source>
</reference>
<dbReference type="Proteomes" id="UP000106924">
    <property type="component" value="Segment"/>
</dbReference>
<reference evidence="3" key="2">
    <citation type="submission" date="2007-03" db="EMBL/GenBank/DDBJ databases">
        <title>Comparative genomics of carp herpesviruses.</title>
        <authorList>
            <person name="Davison A.J."/>
            <person name="Kurobe T."/>
            <person name="Gatherer D."/>
            <person name="Cunningham C."/>
            <person name="Waltzek T.B."/>
            <person name="Korf I."/>
            <person name="Fukuda H."/>
            <person name="Hedrick R.P."/>
        </authorList>
    </citation>
    <scope>NUCLEOTIDE SEQUENCE</scope>
    <source>
        <strain evidence="3">KHV-U</strain>
    </source>
</reference>
<dbReference type="EMBL" id="AP008984">
    <property type="protein sequence ID" value="BAF48965.1"/>
    <property type="molecule type" value="Genomic_DNA"/>
</dbReference>
<dbReference type="Proteomes" id="UP000156776">
    <property type="component" value="Segment"/>
</dbReference>
<dbReference type="EMBL" id="KP343683">
    <property type="protein sequence ID" value="AJP55638.1"/>
    <property type="molecule type" value="Genomic_DNA"/>
</dbReference>
<evidence type="ECO:0000313" key="10">
    <source>
        <dbReference type="Proteomes" id="UP000156776"/>
    </source>
</evidence>
<feature type="compositionally biased region" description="Acidic residues" evidence="1">
    <location>
        <begin position="233"/>
        <end position="248"/>
    </location>
</feature>
<dbReference type="GeneID" id="11266481"/>
<evidence type="ECO:0000313" key="5">
    <source>
        <dbReference type="EMBL" id="AJP55638.1"/>
    </source>
</evidence>
<evidence type="ECO:0000313" key="6">
    <source>
        <dbReference type="EMBL" id="BAF48965.1"/>
    </source>
</evidence>
<dbReference type="EMBL" id="KP343684">
    <property type="protein sequence ID" value="AJP55793.1"/>
    <property type="molecule type" value="Genomic_DNA"/>
</dbReference>
<evidence type="ECO:0000313" key="8">
    <source>
        <dbReference type="Proteomes" id="UP000128453"/>
    </source>
</evidence>
<sequence length="318" mass="36075">MATAYSFEYRCPALYRDEGWSCHANVVLRPFAREIYALARCCNMSEEARRFGQAANPHFNHAVRVGAVLLRDDDVKKVVFAQQLHFTLQGAGPKFRGMAEVAYQLGLMDIMKITCSSEELQKLASCCLAWEEFAALLQTLVEGYYRKVCQINPRAPEVKYYDLRMYEGMLERTVQRESRGLVRLHRSRRVAMSYEDYDRNDGVMAAPGWPAVLLECTRELNKTYVSPATADVPDSDPDTSEDEDEEMEQQIDFEALGISENGRSLIASSRCGLTNEVWCAAYGVEECRVVLDRDAVANYMRHYVAPSVLEDSDSDMDS</sequence>
<accession>A3QMW6</accession>
<organism evidence="2 7">
    <name type="scientific">Cyprinid herpesvirus 3</name>
    <name type="common">CyHV-3</name>
    <dbReference type="NCBI Taxonomy" id="180230"/>
    <lineage>
        <taxon>Viruses</taxon>
        <taxon>Duplodnaviria</taxon>
        <taxon>Heunggongvirae</taxon>
        <taxon>Peploviricota</taxon>
        <taxon>Herviviricetes</taxon>
        <taxon>Herpesvirales</taxon>
        <taxon>Alloherpesviridae</taxon>
        <taxon>Cyvirus</taxon>
        <taxon>Cyvirus cyprinidallo3</taxon>
    </lineage>
</organism>
<dbReference type="KEGG" id="vg:11266481"/>
<keyword evidence="10" id="KW-1185">Reference proteome</keyword>
<dbReference type="EMBL" id="KJ627438">
    <property type="protein sequence ID" value="AIC32506.1"/>
    <property type="molecule type" value="Genomic_DNA"/>
</dbReference>
<evidence type="ECO:0000313" key="11">
    <source>
        <dbReference type="Proteomes" id="UP000160099"/>
    </source>
</evidence>
<dbReference type="Proteomes" id="UP000130752">
    <property type="component" value="Segment"/>
</dbReference>
<dbReference type="EMBL" id="DQ657948">
    <property type="protein sequence ID" value="ABG42978.1"/>
    <property type="molecule type" value="Genomic_DNA"/>
</dbReference>
<dbReference type="Proteomes" id="UP000128453">
    <property type="component" value="Segment"/>
</dbReference>
<evidence type="ECO:0000313" key="4">
    <source>
        <dbReference type="EMBL" id="AIC32506.1"/>
    </source>
</evidence>
<dbReference type="EMBL" id="DQ177346">
    <property type="protein sequence ID" value="ABC55092.1"/>
    <property type="molecule type" value="Genomic_DNA"/>
</dbReference>
<evidence type="ECO:0000313" key="9">
    <source>
        <dbReference type="Proteomes" id="UP000130752"/>
    </source>
</evidence>
<evidence type="ECO:0000256" key="1">
    <source>
        <dbReference type="SAM" id="MobiDB-lite"/>
    </source>
</evidence>
<dbReference type="OrthoDB" id="37537at10239"/>
<reference evidence="4 11" key="6">
    <citation type="journal article" date="2015" name="Vet. Microbiol.">
        <title>Whole-genome sequence of a novel Chinese cyprinid herpesvirus 3 isolate reveals the existence of a distinct European genotype in East Asia.</title>
        <authorList>
            <person name="Li W."/>
            <person name="Lee X."/>
            <person name="Weng S."/>
            <person name="He J."/>
            <person name="Dong C."/>
        </authorList>
    </citation>
    <scope>NUCLEOTIDE SEQUENCE [LARGE SCALE GENOMIC DNA]</scope>
    <source>
        <strain evidence="4">KHV-GZ11</strain>
    </source>
</reference>
<reference evidence="8 9" key="4">
    <citation type="journal article" date="2009" name="J. Virol.">
        <title>The major portal of entry of koi herpesvirus in Cyprinus carpio is the skin.</title>
        <authorList>
            <person name="Costes B."/>
            <person name="Raj V.S."/>
            <person name="Michel B."/>
            <person name="Fournier G."/>
            <person name="Thirion M."/>
            <person name="Gillet L."/>
            <person name="Mast J."/>
            <person name="Lieffrig F."/>
            <person name="Bremont M."/>
            <person name="Vanderplasschen A."/>
        </authorList>
    </citation>
    <scope>NUCLEOTIDE SEQUENCE [LARGE SCALE GENOMIC DNA]</scope>
    <source>
        <strain evidence="5">FL</strain>
    </source>
</reference>
<reference evidence="8 9" key="5">
    <citation type="journal article" date="2015" name="PLoS Pathog.">
        <title>Rational development of an attenuated recombinant cyprinid herpesvirus 3 vaccine using prokaryotic mutagenesis and in vivo bioluminescent imaging.</title>
        <authorList>
            <person name="Boutier M."/>
            <person name="Ronsmans M."/>
            <person name="Ouyang P."/>
            <person name="Fournier G."/>
            <person name="Reschner A."/>
            <person name="Rakus K."/>
            <person name="Wilkie G.S."/>
            <person name="Farnir F."/>
            <person name="Bayrou C."/>
            <person name="Lieffrig F."/>
            <person name="Li H."/>
            <person name="Desmecht D."/>
            <person name="Davison A.J."/>
            <person name="Vanderplasschen A."/>
        </authorList>
    </citation>
    <scope>NUCLEOTIDE SEQUENCE [LARGE SCALE GENOMIC DNA]</scope>
    <source>
        <strain evidence="5">FL</strain>
    </source>
</reference>
<proteinExistence type="predicted"/>